<dbReference type="SMART" id="SM00257">
    <property type="entry name" value="LysM"/>
    <property type="match status" value="1"/>
</dbReference>
<dbReference type="Proteomes" id="UP001054889">
    <property type="component" value="Unassembled WGS sequence"/>
</dbReference>
<dbReference type="CDD" id="cd00118">
    <property type="entry name" value="LysM"/>
    <property type="match status" value="1"/>
</dbReference>
<evidence type="ECO:0000259" key="2">
    <source>
        <dbReference type="PROSITE" id="PS51782"/>
    </source>
</evidence>
<evidence type="ECO:0000313" key="4">
    <source>
        <dbReference type="Proteomes" id="UP001054889"/>
    </source>
</evidence>
<name>A0AAV5DKV6_ELECO</name>
<feature type="region of interest" description="Disordered" evidence="1">
    <location>
        <begin position="1"/>
        <end position="56"/>
    </location>
</feature>
<dbReference type="InterPro" id="IPR036779">
    <property type="entry name" value="LysM_dom_sf"/>
</dbReference>
<dbReference type="EMBL" id="BQKI01000018">
    <property type="protein sequence ID" value="GJN10737.1"/>
    <property type="molecule type" value="Genomic_DNA"/>
</dbReference>
<dbReference type="AlphaFoldDB" id="A0AAV5DKV6"/>
<dbReference type="PANTHER" id="PTHR20932:SF52">
    <property type="entry name" value="LYSM DOMAIN CONTAINING PROTEIN, EXPRESSED"/>
    <property type="match status" value="1"/>
</dbReference>
<reference evidence="3" key="2">
    <citation type="submission" date="2021-12" db="EMBL/GenBank/DDBJ databases">
        <title>Resequencing data analysis of finger millet.</title>
        <authorList>
            <person name="Hatakeyama M."/>
            <person name="Aluri S."/>
            <person name="Balachadran M.T."/>
            <person name="Sivarajan S.R."/>
            <person name="Poveda L."/>
            <person name="Shimizu-Inatsugi R."/>
            <person name="Schlapbach R."/>
            <person name="Sreeman S.M."/>
            <person name="Shimizu K.K."/>
        </authorList>
    </citation>
    <scope>NUCLEOTIDE SEQUENCE</scope>
</reference>
<evidence type="ECO:0000313" key="3">
    <source>
        <dbReference type="EMBL" id="GJN10737.1"/>
    </source>
</evidence>
<protein>
    <recommendedName>
        <fullName evidence="2">LysM domain-containing protein</fullName>
    </recommendedName>
</protein>
<keyword evidence="4" id="KW-1185">Reference proteome</keyword>
<organism evidence="3 4">
    <name type="scientific">Eleusine coracana subsp. coracana</name>
    <dbReference type="NCBI Taxonomy" id="191504"/>
    <lineage>
        <taxon>Eukaryota</taxon>
        <taxon>Viridiplantae</taxon>
        <taxon>Streptophyta</taxon>
        <taxon>Embryophyta</taxon>
        <taxon>Tracheophyta</taxon>
        <taxon>Spermatophyta</taxon>
        <taxon>Magnoliopsida</taxon>
        <taxon>Liliopsida</taxon>
        <taxon>Poales</taxon>
        <taxon>Poaceae</taxon>
        <taxon>PACMAD clade</taxon>
        <taxon>Chloridoideae</taxon>
        <taxon>Cynodonteae</taxon>
        <taxon>Eleusininae</taxon>
        <taxon>Eleusine</taxon>
    </lineage>
</organism>
<dbReference type="InterPro" id="IPR018392">
    <property type="entry name" value="LysM"/>
</dbReference>
<dbReference type="Gene3D" id="3.10.350.10">
    <property type="entry name" value="LysM domain"/>
    <property type="match status" value="1"/>
</dbReference>
<dbReference type="SUPFAM" id="SSF54106">
    <property type="entry name" value="LysM domain"/>
    <property type="match status" value="1"/>
</dbReference>
<dbReference type="Pfam" id="PF01476">
    <property type="entry name" value="LysM"/>
    <property type="match status" value="1"/>
</dbReference>
<reference evidence="3" key="1">
    <citation type="journal article" date="2018" name="DNA Res.">
        <title>Multiple hybrid de novo genome assembly of finger millet, an orphan allotetraploid crop.</title>
        <authorList>
            <person name="Hatakeyama M."/>
            <person name="Aluri S."/>
            <person name="Balachadran M.T."/>
            <person name="Sivarajan S.R."/>
            <person name="Patrignani A."/>
            <person name="Gruter S."/>
            <person name="Poveda L."/>
            <person name="Shimizu-Inatsugi R."/>
            <person name="Baeten J."/>
            <person name="Francoijs K.J."/>
            <person name="Nataraja K.N."/>
            <person name="Reddy Y.A.N."/>
            <person name="Phadnis S."/>
            <person name="Ravikumar R.L."/>
            <person name="Schlapbach R."/>
            <person name="Sreeman S.M."/>
            <person name="Shimizu K.K."/>
        </authorList>
    </citation>
    <scope>NUCLEOTIDE SEQUENCE</scope>
</reference>
<feature type="region of interest" description="Disordered" evidence="1">
    <location>
        <begin position="111"/>
        <end position="130"/>
    </location>
</feature>
<dbReference type="InterPro" id="IPR045030">
    <property type="entry name" value="LYSM1-4"/>
</dbReference>
<evidence type="ECO:0000256" key="1">
    <source>
        <dbReference type="SAM" id="MobiDB-lite"/>
    </source>
</evidence>
<accession>A0AAV5DKV6</accession>
<comment type="caution">
    <text evidence="3">The sequence shown here is derived from an EMBL/GenBank/DDBJ whole genome shotgun (WGS) entry which is preliminary data.</text>
</comment>
<proteinExistence type="predicted"/>
<feature type="compositionally biased region" description="Low complexity" evidence="1">
    <location>
        <begin position="32"/>
        <end position="56"/>
    </location>
</feature>
<gene>
    <name evidence="3" type="primary">ga28855</name>
    <name evidence="3" type="ORF">PR202_ga28855</name>
</gene>
<dbReference type="PROSITE" id="PS51782">
    <property type="entry name" value="LYSM"/>
    <property type="match status" value="1"/>
</dbReference>
<feature type="domain" description="LysM" evidence="2">
    <location>
        <begin position="64"/>
        <end position="108"/>
    </location>
</feature>
<dbReference type="PANTHER" id="PTHR20932">
    <property type="entry name" value="LYSM AND PUTATIVE PEPTIDOGLYCAN-BINDING DOMAIN-CONTAINING PROTEIN"/>
    <property type="match status" value="1"/>
</dbReference>
<sequence>MSRPQFPKDQPFLRDNGFLDDGVRGTDEIEEAGAAATVAVEQSPSQSSSPSSPAAAMSSCGQYILHRVGKLDTLAGVAIKYGVEVADIKRLNGLSTDLQMFAHKTLRIPLSGRHPPSSCQQNCSYVDDHS</sequence>